<feature type="non-terminal residue" evidence="10">
    <location>
        <position position="1"/>
    </location>
</feature>
<keyword evidence="6" id="KW-0560">Oxidoreductase</keyword>
<dbReference type="EMBL" id="CAJOBC010005995">
    <property type="protein sequence ID" value="CAF3883002.1"/>
    <property type="molecule type" value="Genomic_DNA"/>
</dbReference>
<dbReference type="Proteomes" id="UP000681722">
    <property type="component" value="Unassembled WGS sequence"/>
</dbReference>
<dbReference type="GO" id="GO:0008199">
    <property type="term" value="F:ferric iron binding"/>
    <property type="evidence" value="ECO:0007669"/>
    <property type="project" value="InterPro"/>
</dbReference>
<dbReference type="Proteomes" id="UP000663829">
    <property type="component" value="Unassembled WGS sequence"/>
</dbReference>
<dbReference type="GO" id="GO:0016702">
    <property type="term" value="F:oxidoreductase activity, acting on single donors with incorporation of molecular oxygen, incorporation of two atoms of oxygen"/>
    <property type="evidence" value="ECO:0007669"/>
    <property type="project" value="InterPro"/>
</dbReference>
<evidence type="ECO:0000256" key="1">
    <source>
        <dbReference type="ARBA" id="ARBA00004370"/>
    </source>
</evidence>
<dbReference type="InterPro" id="IPR000627">
    <property type="entry name" value="Intradiol_dOase_C"/>
</dbReference>
<dbReference type="PANTHER" id="PTHR33711:SF10">
    <property type="entry name" value="INTRADIOL RING-CLEAVAGE DIOXYGENASES DOMAIN-CONTAINING PROTEIN"/>
    <property type="match status" value="1"/>
</dbReference>
<dbReference type="EMBL" id="CAJNOQ010005995">
    <property type="protein sequence ID" value="CAF1119329.1"/>
    <property type="molecule type" value="Genomic_DNA"/>
</dbReference>
<name>A0A814QHA1_9BILA</name>
<dbReference type="PROSITE" id="PS50262">
    <property type="entry name" value="G_PROTEIN_RECEP_F1_2"/>
    <property type="match status" value="1"/>
</dbReference>
<evidence type="ECO:0000256" key="6">
    <source>
        <dbReference type="ARBA" id="ARBA00023002"/>
    </source>
</evidence>
<dbReference type="AlphaFoldDB" id="A0A814QHA1"/>
<feature type="transmembrane region" description="Helical" evidence="8">
    <location>
        <begin position="425"/>
        <end position="446"/>
    </location>
</feature>
<feature type="transmembrane region" description="Helical" evidence="8">
    <location>
        <begin position="369"/>
        <end position="393"/>
    </location>
</feature>
<dbReference type="Gene3D" id="1.20.1070.10">
    <property type="entry name" value="Rhodopsin 7-helix transmembrane proteins"/>
    <property type="match status" value="1"/>
</dbReference>
<evidence type="ECO:0000256" key="8">
    <source>
        <dbReference type="SAM" id="Phobius"/>
    </source>
</evidence>
<organism evidence="10 12">
    <name type="scientific">Didymodactylos carnosus</name>
    <dbReference type="NCBI Taxonomy" id="1234261"/>
    <lineage>
        <taxon>Eukaryota</taxon>
        <taxon>Metazoa</taxon>
        <taxon>Spiralia</taxon>
        <taxon>Gnathifera</taxon>
        <taxon>Rotifera</taxon>
        <taxon>Eurotatoria</taxon>
        <taxon>Bdelloidea</taxon>
        <taxon>Philodinida</taxon>
        <taxon>Philodinidae</taxon>
        <taxon>Didymodactylos</taxon>
    </lineage>
</organism>
<accession>A0A814QHA1</accession>
<dbReference type="GO" id="GO:0016020">
    <property type="term" value="C:membrane"/>
    <property type="evidence" value="ECO:0007669"/>
    <property type="project" value="UniProtKB-SubCell"/>
</dbReference>
<gene>
    <name evidence="10" type="ORF">GPM918_LOCUS19611</name>
    <name evidence="11" type="ORF">SRO942_LOCUS19608</name>
</gene>
<dbReference type="SUPFAM" id="SSF49482">
    <property type="entry name" value="Aromatic compound dioxygenase"/>
    <property type="match status" value="1"/>
</dbReference>
<evidence type="ECO:0000256" key="4">
    <source>
        <dbReference type="ARBA" id="ARBA00022964"/>
    </source>
</evidence>
<feature type="domain" description="G-protein coupled receptors family 1 profile" evidence="9">
    <location>
        <begin position="274"/>
        <end position="457"/>
    </location>
</feature>
<dbReference type="PANTHER" id="PTHR33711">
    <property type="entry name" value="DIOXYGENASE, PUTATIVE (AFU_ORTHOLOGUE AFUA_2G02910)-RELATED"/>
    <property type="match status" value="1"/>
</dbReference>
<sequence length="457" mass="51725">MPVVSANSTDVCLLTDSDELGNNYVPNAPLRKSSLCDNTPSNDRLLLSGRVYDFSKKCGNGIPNVTLEVWQANYNGLYSTNENDWTCRGVFITDKYGNYNFSTILPGRESDGLGGYRPANIHFKITANGFHELVTQLYFYGDMFLSPNDTCQTCNSSSPTLVIELESIEDFKTAEGYWEIFLNPIQSITSTTTQATLSNLIPNIIQHIIEPAIQGAIDKVQPIVDDAKPIIKEIKTNTLITEHHQFQFLSHYVTRTQAFVLENLVRTIITARMNYDFTQYSSIYCKIRSYIAYILYALSPYFTVLACADRYCSSSLNSKLRNLSKLSISNRLIPGTVIFTLALYLHMLFNYEINHGMCGPKDGTYAQRLSILSLFTFCIIPPALMSTFSILSFRNIKQQRRRIMPVNATVGGVKMRQRDGQLLRMLFFHVLAEFILVTPFSIAYLISTINTQFYTSN</sequence>
<dbReference type="Pfam" id="PF00775">
    <property type="entry name" value="Dioxygenase_C"/>
    <property type="match status" value="1"/>
</dbReference>
<dbReference type="SUPFAM" id="SSF81321">
    <property type="entry name" value="Family A G protein-coupled receptor-like"/>
    <property type="match status" value="1"/>
</dbReference>
<evidence type="ECO:0000256" key="2">
    <source>
        <dbReference type="ARBA" id="ARBA00007825"/>
    </source>
</evidence>
<dbReference type="Gene3D" id="2.60.130.10">
    <property type="entry name" value="Aromatic compound dioxygenase"/>
    <property type="match status" value="1"/>
</dbReference>
<dbReference type="InterPro" id="IPR050770">
    <property type="entry name" value="Intradiol_RC_Dioxygenase"/>
</dbReference>
<evidence type="ECO:0000256" key="5">
    <source>
        <dbReference type="ARBA" id="ARBA00022989"/>
    </source>
</evidence>
<evidence type="ECO:0000313" key="11">
    <source>
        <dbReference type="EMBL" id="CAF3883002.1"/>
    </source>
</evidence>
<dbReference type="InterPro" id="IPR017452">
    <property type="entry name" value="GPCR_Rhodpsn_7TM"/>
</dbReference>
<comment type="caution">
    <text evidence="10">The sequence shown here is derived from an EMBL/GenBank/DDBJ whole genome shotgun (WGS) entry which is preliminary data.</text>
</comment>
<dbReference type="OrthoDB" id="5238185at2759"/>
<evidence type="ECO:0000259" key="9">
    <source>
        <dbReference type="PROSITE" id="PS50262"/>
    </source>
</evidence>
<dbReference type="GO" id="GO:0004930">
    <property type="term" value="F:G protein-coupled receptor activity"/>
    <property type="evidence" value="ECO:0007669"/>
    <property type="project" value="InterPro"/>
</dbReference>
<protein>
    <recommendedName>
        <fullName evidence="9">G-protein coupled receptors family 1 profile domain-containing protein</fullName>
    </recommendedName>
</protein>
<dbReference type="Pfam" id="PF00001">
    <property type="entry name" value="7tm_1"/>
    <property type="match status" value="1"/>
</dbReference>
<comment type="similarity">
    <text evidence="2">Belongs to the intradiol ring-cleavage dioxygenase family.</text>
</comment>
<evidence type="ECO:0000256" key="3">
    <source>
        <dbReference type="ARBA" id="ARBA00022692"/>
    </source>
</evidence>
<keyword evidence="4" id="KW-0223">Dioxygenase</keyword>
<reference evidence="10" key="1">
    <citation type="submission" date="2021-02" db="EMBL/GenBank/DDBJ databases">
        <authorList>
            <person name="Nowell W R."/>
        </authorList>
    </citation>
    <scope>NUCLEOTIDE SEQUENCE</scope>
</reference>
<feature type="transmembrane region" description="Helical" evidence="8">
    <location>
        <begin position="290"/>
        <end position="311"/>
    </location>
</feature>
<feature type="transmembrane region" description="Helical" evidence="8">
    <location>
        <begin position="332"/>
        <end position="349"/>
    </location>
</feature>
<evidence type="ECO:0000256" key="7">
    <source>
        <dbReference type="ARBA" id="ARBA00023136"/>
    </source>
</evidence>
<comment type="subcellular location">
    <subcellularLocation>
        <location evidence="1">Membrane</location>
    </subcellularLocation>
</comment>
<evidence type="ECO:0000313" key="10">
    <source>
        <dbReference type="EMBL" id="CAF1119329.1"/>
    </source>
</evidence>
<keyword evidence="7 8" id="KW-0472">Membrane</keyword>
<dbReference type="InterPro" id="IPR015889">
    <property type="entry name" value="Intradiol_dOase_core"/>
</dbReference>
<proteinExistence type="inferred from homology"/>
<keyword evidence="3 8" id="KW-0812">Transmembrane</keyword>
<dbReference type="InterPro" id="IPR000276">
    <property type="entry name" value="GPCR_Rhodpsn"/>
</dbReference>
<keyword evidence="5 8" id="KW-1133">Transmembrane helix</keyword>
<keyword evidence="12" id="KW-1185">Reference proteome</keyword>
<evidence type="ECO:0000313" key="12">
    <source>
        <dbReference type="Proteomes" id="UP000663829"/>
    </source>
</evidence>